<evidence type="ECO:0000313" key="2">
    <source>
        <dbReference type="EMBL" id="GAA5090847.1"/>
    </source>
</evidence>
<dbReference type="NCBIfam" id="NF001664">
    <property type="entry name" value="PRK00431.1-6"/>
    <property type="match status" value="1"/>
</dbReference>
<dbReference type="EMBL" id="BAABKZ010000001">
    <property type="protein sequence ID" value="GAA5090847.1"/>
    <property type="molecule type" value="Genomic_DNA"/>
</dbReference>
<dbReference type="Pfam" id="PF01661">
    <property type="entry name" value="Macro"/>
    <property type="match status" value="1"/>
</dbReference>
<dbReference type="Gene3D" id="3.40.220.10">
    <property type="entry name" value="Leucine Aminopeptidase, subunit E, domain 1"/>
    <property type="match status" value="1"/>
</dbReference>
<dbReference type="SUPFAM" id="SSF52949">
    <property type="entry name" value="Macro domain-like"/>
    <property type="match status" value="1"/>
</dbReference>
<dbReference type="InterPro" id="IPR043472">
    <property type="entry name" value="Macro_dom-like"/>
</dbReference>
<dbReference type="PROSITE" id="PS51154">
    <property type="entry name" value="MACRO"/>
    <property type="match status" value="1"/>
</dbReference>
<dbReference type="InterPro" id="IPR002589">
    <property type="entry name" value="Macro_dom"/>
</dbReference>
<evidence type="ECO:0000313" key="3">
    <source>
        <dbReference type="Proteomes" id="UP001501407"/>
    </source>
</evidence>
<protein>
    <recommendedName>
        <fullName evidence="1">Macro domain-containing protein</fullName>
    </recommendedName>
</protein>
<dbReference type="PANTHER" id="PTHR11106:SF27">
    <property type="entry name" value="MACRO DOMAIN-CONTAINING PROTEIN"/>
    <property type="match status" value="1"/>
</dbReference>
<organism evidence="2 3">
    <name type="scientific">Microbacterium yannicii</name>
    <dbReference type="NCBI Taxonomy" id="671622"/>
    <lineage>
        <taxon>Bacteria</taxon>
        <taxon>Bacillati</taxon>
        <taxon>Actinomycetota</taxon>
        <taxon>Actinomycetes</taxon>
        <taxon>Micrococcales</taxon>
        <taxon>Microbacteriaceae</taxon>
        <taxon>Microbacterium</taxon>
    </lineage>
</organism>
<dbReference type="PANTHER" id="PTHR11106">
    <property type="entry name" value="GANGLIOSIDE INDUCED DIFFERENTIATION ASSOCIATED PROTEIN 2-RELATED"/>
    <property type="match status" value="1"/>
</dbReference>
<proteinExistence type="predicted"/>
<gene>
    <name evidence="2" type="ORF">GCM10025760_17130</name>
</gene>
<evidence type="ECO:0000259" key="1">
    <source>
        <dbReference type="PROSITE" id="PS51154"/>
    </source>
</evidence>
<dbReference type="Proteomes" id="UP001501407">
    <property type="component" value="Unassembled WGS sequence"/>
</dbReference>
<dbReference type="SMART" id="SM00506">
    <property type="entry name" value="A1pp"/>
    <property type="match status" value="1"/>
</dbReference>
<accession>A0ABP9M593</accession>
<keyword evidence="3" id="KW-1185">Reference proteome</keyword>
<name>A0ABP9M593_9MICO</name>
<sequence>MTTLIAVRGDITAQTADAIVNAANNAMRGGGGVDGAIHRAGGPEILRDCIARFPNGLATGDAGWTTAGRLPAKWVVHTVGPNHAAGQRDRGPLESCYRRSLEVAQDLGARSIAFPLISAGVYGWPRREAITAAIDTIAATPATSIDSVALVAHDERAYDEISSALAMTTSVRILQGVRELHRRGFHRLRVQPGMAPSGMHHRIVLTDAADPGATIHYTSGAATDFAGGIADAMTTPPAVAALILGALPRLAATNDAPEYAAWFAGLLAAVEPEHALPVSFADYFDDSAGWEIGWGSGLRYPAPPR</sequence>
<comment type="caution">
    <text evidence="2">The sequence shown here is derived from an EMBL/GenBank/DDBJ whole genome shotgun (WGS) entry which is preliminary data.</text>
</comment>
<feature type="domain" description="Macro" evidence="1">
    <location>
        <begin position="1"/>
        <end position="169"/>
    </location>
</feature>
<reference evidence="3" key="1">
    <citation type="journal article" date="2019" name="Int. J. Syst. Evol. Microbiol.">
        <title>The Global Catalogue of Microorganisms (GCM) 10K type strain sequencing project: providing services to taxonomists for standard genome sequencing and annotation.</title>
        <authorList>
            <consortium name="The Broad Institute Genomics Platform"/>
            <consortium name="The Broad Institute Genome Sequencing Center for Infectious Disease"/>
            <person name="Wu L."/>
            <person name="Ma J."/>
        </authorList>
    </citation>
    <scope>NUCLEOTIDE SEQUENCE [LARGE SCALE GENOMIC DNA]</scope>
    <source>
        <strain evidence="3">JCM 18959</strain>
    </source>
</reference>